<comment type="subcellular location">
    <subcellularLocation>
        <location evidence="1">Membrane</location>
        <topology evidence="1">Single-pass type II membrane protein</topology>
    </subcellularLocation>
</comment>
<accession>U4KX61</accession>
<evidence type="ECO:0000256" key="6">
    <source>
        <dbReference type="ARBA" id="ARBA00023136"/>
    </source>
</evidence>
<keyword evidence="3 10" id="KW-0812">Transmembrane</keyword>
<dbReference type="STRING" id="1076935.U4KX61"/>
<dbReference type="InterPro" id="IPR000757">
    <property type="entry name" value="Beta-glucanase-like"/>
</dbReference>
<feature type="compositionally biased region" description="Polar residues" evidence="9">
    <location>
        <begin position="90"/>
        <end position="102"/>
    </location>
</feature>
<dbReference type="AlphaFoldDB" id="U4KX61"/>
<dbReference type="Gene3D" id="2.60.120.200">
    <property type="match status" value="1"/>
</dbReference>
<evidence type="ECO:0000256" key="2">
    <source>
        <dbReference type="ARBA" id="ARBA00010962"/>
    </source>
</evidence>
<dbReference type="PANTHER" id="PTHR31361:SF1">
    <property type="entry name" value="BETA-GLUCAN SYNTHESIS-ASSOCIATED PROTEIN KRE6-RELATED"/>
    <property type="match status" value="1"/>
</dbReference>
<dbReference type="GO" id="GO:0006078">
    <property type="term" value="P:(1-&gt;6)-beta-D-glucan biosynthetic process"/>
    <property type="evidence" value="ECO:0007669"/>
    <property type="project" value="TreeGrafter"/>
</dbReference>
<feature type="region of interest" description="Disordered" evidence="9">
    <location>
        <begin position="1"/>
        <end position="43"/>
    </location>
</feature>
<dbReference type="CDD" id="cd02180">
    <property type="entry name" value="GH16_fungal_KRE6_glucanase"/>
    <property type="match status" value="1"/>
</dbReference>
<keyword evidence="7" id="KW-0325">Glycoprotein</keyword>
<keyword evidence="6 10" id="KW-0472">Membrane</keyword>
<dbReference type="GO" id="GO:0005886">
    <property type="term" value="C:plasma membrane"/>
    <property type="evidence" value="ECO:0007669"/>
    <property type="project" value="TreeGrafter"/>
</dbReference>
<dbReference type="PANTHER" id="PTHR31361">
    <property type="entry name" value="BETA-GLUCAN SYNTHESIS-ASSOCIATED PROTEIN KRE6-RELATED"/>
    <property type="match status" value="1"/>
</dbReference>
<dbReference type="GO" id="GO:0015926">
    <property type="term" value="F:glucosidase activity"/>
    <property type="evidence" value="ECO:0007669"/>
    <property type="project" value="TreeGrafter"/>
</dbReference>
<keyword evidence="8" id="KW-0961">Cell wall biogenesis/degradation</keyword>
<dbReference type="SUPFAM" id="SSF49899">
    <property type="entry name" value="Concanavalin A-like lectins/glucanases"/>
    <property type="match status" value="1"/>
</dbReference>
<protein>
    <submittedName>
        <fullName evidence="12">Similar to Uncharacterized beta-glucan synthesis-associated protein C23H3.11c acc. no. O13941</fullName>
    </submittedName>
</protein>
<evidence type="ECO:0000256" key="9">
    <source>
        <dbReference type="SAM" id="MobiDB-lite"/>
    </source>
</evidence>
<feature type="transmembrane region" description="Helical" evidence="10">
    <location>
        <begin position="181"/>
        <end position="204"/>
    </location>
</feature>
<proteinExistence type="inferred from homology"/>
<dbReference type="PROSITE" id="PS51762">
    <property type="entry name" value="GH16_2"/>
    <property type="match status" value="1"/>
</dbReference>
<dbReference type="Proteomes" id="UP000018144">
    <property type="component" value="Unassembled WGS sequence"/>
</dbReference>
<dbReference type="Pfam" id="PF03935">
    <property type="entry name" value="SKN1_KRE6_Sbg1"/>
    <property type="match status" value="1"/>
</dbReference>
<organism evidence="12 13">
    <name type="scientific">Pyronema omphalodes (strain CBS 100304)</name>
    <name type="common">Pyronema confluens</name>
    <dbReference type="NCBI Taxonomy" id="1076935"/>
    <lineage>
        <taxon>Eukaryota</taxon>
        <taxon>Fungi</taxon>
        <taxon>Dikarya</taxon>
        <taxon>Ascomycota</taxon>
        <taxon>Pezizomycotina</taxon>
        <taxon>Pezizomycetes</taxon>
        <taxon>Pezizales</taxon>
        <taxon>Pyronemataceae</taxon>
        <taxon>Pyronema</taxon>
    </lineage>
</organism>
<evidence type="ECO:0000256" key="10">
    <source>
        <dbReference type="SAM" id="Phobius"/>
    </source>
</evidence>
<dbReference type="eggNOG" id="ENOG502QR13">
    <property type="taxonomic scope" value="Eukaryota"/>
</dbReference>
<evidence type="ECO:0000313" key="13">
    <source>
        <dbReference type="Proteomes" id="UP000018144"/>
    </source>
</evidence>
<dbReference type="InterPro" id="IPR005629">
    <property type="entry name" value="Skn1/Kre6/Sbg1"/>
</dbReference>
<evidence type="ECO:0000256" key="3">
    <source>
        <dbReference type="ARBA" id="ARBA00022692"/>
    </source>
</evidence>
<evidence type="ECO:0000313" key="12">
    <source>
        <dbReference type="EMBL" id="CCX06592.1"/>
    </source>
</evidence>
<evidence type="ECO:0000256" key="4">
    <source>
        <dbReference type="ARBA" id="ARBA00022968"/>
    </source>
</evidence>
<feature type="domain" description="GH16" evidence="11">
    <location>
        <begin position="238"/>
        <end position="596"/>
    </location>
</feature>
<evidence type="ECO:0000259" key="11">
    <source>
        <dbReference type="PROSITE" id="PS51762"/>
    </source>
</evidence>
<comment type="similarity">
    <text evidence="2">Belongs to the SKN1/KRE6 family.</text>
</comment>
<evidence type="ECO:0000256" key="8">
    <source>
        <dbReference type="ARBA" id="ARBA00023316"/>
    </source>
</evidence>
<dbReference type="GO" id="GO:0031505">
    <property type="term" value="P:fungal-type cell wall organization"/>
    <property type="evidence" value="ECO:0007669"/>
    <property type="project" value="TreeGrafter"/>
</dbReference>
<evidence type="ECO:0000256" key="5">
    <source>
        <dbReference type="ARBA" id="ARBA00022989"/>
    </source>
</evidence>
<dbReference type="OrthoDB" id="412647at2759"/>
<dbReference type="InterPro" id="IPR013320">
    <property type="entry name" value="ConA-like_dom_sf"/>
</dbReference>
<reference evidence="12 13" key="1">
    <citation type="journal article" date="2013" name="PLoS Genet.">
        <title>The genome and development-dependent transcriptomes of Pyronema confluens: a window into fungal evolution.</title>
        <authorList>
            <person name="Traeger S."/>
            <person name="Altegoer F."/>
            <person name="Freitag M."/>
            <person name="Gabaldon T."/>
            <person name="Kempken F."/>
            <person name="Kumar A."/>
            <person name="Marcet-Houben M."/>
            <person name="Poggeler S."/>
            <person name="Stajich J.E."/>
            <person name="Nowrousian M."/>
        </authorList>
    </citation>
    <scope>NUCLEOTIDE SEQUENCE [LARGE SCALE GENOMIC DNA]</scope>
    <source>
        <strain evidence="13">CBS 100304</strain>
        <tissue evidence="12">Vegetative mycelium</tissue>
    </source>
</reference>
<evidence type="ECO:0000256" key="7">
    <source>
        <dbReference type="ARBA" id="ARBA00023180"/>
    </source>
</evidence>
<evidence type="ECO:0000256" key="1">
    <source>
        <dbReference type="ARBA" id="ARBA00004606"/>
    </source>
</evidence>
<gene>
    <name evidence="12" type="ORF">PCON_06179</name>
</gene>
<keyword evidence="4" id="KW-0735">Signal-anchor</keyword>
<sequence length="647" mass="71177">MSQPPGNDLNQNGESNGNSRDISPSRQSRILTPQPTANSNWPAAGALYGNIYQSQIPVEPTDLLVPPGQRRYPNYLDSPISSSRRSSWSTDGQGANASQNDLSRYGPFATPFDDSRSPSRTGSPSPMEVLTMQTITEKYNITPSAGLLLYPNDKEADDVFHDPATGTDDDRECNVFTKRGLVNVGGLALVTLGILILFIGYPIITFVKNVIATKHKADCVGPLCLGSRPMLSNFRHGLIDPDTPQSAMEKISSDGKKMKLVFSDEFNTDGRTFYPGEDSYWEGVDIHYAATQDLEWYDPDALTTRDGYLEIEFAAIKNHNLDYRSGMLQSWNKMCFKGGHIEASISLPGRGDVSGLWPGFWTMGNLGRPGYLASTEGMWPYSYHDGCDAGITANQSSTDGISFLPGMKLPGCTCSGEDHPNQGKARSAPEIDAVEASVAPIGSGNVGVVSQSAQVAPFDLWYQPNYDFLEVYHPEFTAMNSYRGGYFQQAISGLSTLNNDWYDGKAYQRYGFEYLPGMDGHVIWNIGDMNMWKMTADATGANGNIGPRPIPQEPMSVIINCGLSNSFAFVDFAKLDALFPAKMRIDWVRIWQDPDCKDCSVTCDPPDYPTTAYIEKHKSAYYNPNLTSWADTGYDWPKNELVDGCSA</sequence>
<dbReference type="GO" id="GO:0005789">
    <property type="term" value="C:endoplasmic reticulum membrane"/>
    <property type="evidence" value="ECO:0007669"/>
    <property type="project" value="TreeGrafter"/>
</dbReference>
<dbReference type="EMBL" id="HF935300">
    <property type="protein sequence ID" value="CCX06592.1"/>
    <property type="molecule type" value="Genomic_DNA"/>
</dbReference>
<feature type="compositionally biased region" description="Polar residues" evidence="9">
    <location>
        <begin position="1"/>
        <end position="41"/>
    </location>
</feature>
<dbReference type="OMA" id="LPACTCK"/>
<feature type="region of interest" description="Disordered" evidence="9">
    <location>
        <begin position="62"/>
        <end position="126"/>
    </location>
</feature>
<name>U4KX61_PYROM</name>
<keyword evidence="13" id="KW-1185">Reference proteome</keyword>
<keyword evidence="5 10" id="KW-1133">Transmembrane helix</keyword>